<keyword evidence="3" id="KW-0050">Antiport</keyword>
<evidence type="ECO:0000259" key="13">
    <source>
        <dbReference type="Pfam" id="PF00999"/>
    </source>
</evidence>
<keyword evidence="4" id="KW-0633">Potassium transport</keyword>
<feature type="transmembrane region" description="Helical" evidence="12">
    <location>
        <begin position="315"/>
        <end position="331"/>
    </location>
</feature>
<keyword evidence="7 12" id="KW-1133">Transmembrane helix</keyword>
<evidence type="ECO:0000256" key="5">
    <source>
        <dbReference type="ARBA" id="ARBA00022692"/>
    </source>
</evidence>
<dbReference type="InterPro" id="IPR057290">
    <property type="entry name" value="CHX17_C"/>
</dbReference>
<dbReference type="GO" id="GO:0098662">
    <property type="term" value="P:inorganic cation transmembrane transport"/>
    <property type="evidence" value="ECO:0000318"/>
    <property type="project" value="GO_Central"/>
</dbReference>
<dbReference type="Gramene" id="Manes.01G050500.6.v8.1">
    <property type="protein sequence ID" value="Manes.01G050500.6.v8.1.CDS"/>
    <property type="gene ID" value="Manes.01G050500.v8.1"/>
</dbReference>
<dbReference type="Pfam" id="PF00999">
    <property type="entry name" value="Na_H_Exchanger"/>
    <property type="match status" value="1"/>
</dbReference>
<dbReference type="PANTHER" id="PTHR32468:SF144">
    <property type="entry name" value="CATION_H(+) ANTIPORTER 17"/>
    <property type="match status" value="1"/>
</dbReference>
<reference evidence="17" key="1">
    <citation type="journal article" date="2016" name="Nat. Biotechnol.">
        <title>Sequencing wild and cultivated cassava and related species reveals extensive interspecific hybridization and genetic diversity.</title>
        <authorList>
            <person name="Bredeson J.V."/>
            <person name="Lyons J.B."/>
            <person name="Prochnik S.E."/>
            <person name="Wu G.A."/>
            <person name="Ha C.M."/>
            <person name="Edsinger-Gonzales E."/>
            <person name="Grimwood J."/>
            <person name="Schmutz J."/>
            <person name="Rabbi I.Y."/>
            <person name="Egesi C."/>
            <person name="Nauluvula P."/>
            <person name="Lebot V."/>
            <person name="Ndunguru J."/>
            <person name="Mkamilo G."/>
            <person name="Bart R.S."/>
            <person name="Setter T.L."/>
            <person name="Gleadow R.M."/>
            <person name="Kulakow P."/>
            <person name="Ferguson M.E."/>
            <person name="Rounsley S."/>
            <person name="Rokhsar D.S."/>
        </authorList>
    </citation>
    <scope>NUCLEOTIDE SEQUENCE [LARGE SCALE GENOMIC DNA]</scope>
    <source>
        <strain evidence="17">cv. AM560-2</strain>
    </source>
</reference>
<evidence type="ECO:0000256" key="10">
    <source>
        <dbReference type="ARBA" id="ARBA00038341"/>
    </source>
</evidence>
<comment type="caution">
    <text evidence="16">The sequence shown here is derived from an EMBL/GenBank/DDBJ whole genome shotgun (WGS) entry which is preliminary data.</text>
</comment>
<feature type="transmembrane region" description="Helical" evidence="12">
    <location>
        <begin position="343"/>
        <end position="364"/>
    </location>
</feature>
<evidence type="ECO:0000256" key="12">
    <source>
        <dbReference type="SAM" id="Phobius"/>
    </source>
</evidence>
<dbReference type="FunFam" id="1.20.1530.20:FF:000003">
    <property type="entry name" value="Cation/H(+) antiporter 15"/>
    <property type="match status" value="1"/>
</dbReference>
<dbReference type="Gramene" id="Manes.01G050500.7.v8.1">
    <property type="protein sequence ID" value="Manes.01G050500.7.v8.1.CDS"/>
    <property type="gene ID" value="Manes.01G050500.v8.1"/>
</dbReference>
<feature type="transmembrane region" description="Helical" evidence="12">
    <location>
        <begin position="160"/>
        <end position="182"/>
    </location>
</feature>
<evidence type="ECO:0000256" key="8">
    <source>
        <dbReference type="ARBA" id="ARBA00023065"/>
    </source>
</evidence>
<feature type="domain" description="Cation/H(+) antiporter C-terminal" evidence="15">
    <location>
        <begin position="627"/>
        <end position="778"/>
    </location>
</feature>
<feature type="transmembrane region" description="Helical" evidence="12">
    <location>
        <begin position="194"/>
        <end position="216"/>
    </location>
</feature>
<comment type="similarity">
    <text evidence="10">Belongs to the monovalent cation:proton antiporter 2 (CPA2) transporter (TC 2.A.37) family. CHX (TC 2.A.37.4) subfamily.</text>
</comment>
<evidence type="ECO:0000256" key="11">
    <source>
        <dbReference type="SAM" id="MobiDB-lite"/>
    </source>
</evidence>
<evidence type="ECO:0000259" key="14">
    <source>
        <dbReference type="Pfam" id="PF23256"/>
    </source>
</evidence>
<dbReference type="EMBL" id="CM004387">
    <property type="protein sequence ID" value="OAY59685.1"/>
    <property type="molecule type" value="Genomic_DNA"/>
</dbReference>
<feature type="transmembrane region" description="Helical" evidence="12">
    <location>
        <begin position="61"/>
        <end position="77"/>
    </location>
</feature>
<evidence type="ECO:0000256" key="7">
    <source>
        <dbReference type="ARBA" id="ARBA00022989"/>
    </source>
</evidence>
<keyword evidence="2" id="KW-0813">Transport</keyword>
<feature type="compositionally biased region" description="Low complexity" evidence="11">
    <location>
        <begin position="780"/>
        <end position="789"/>
    </location>
</feature>
<comment type="subcellular location">
    <subcellularLocation>
        <location evidence="1">Membrane</location>
        <topology evidence="1">Multi-pass membrane protein</topology>
    </subcellularLocation>
</comment>
<feature type="transmembrane region" description="Helical" evidence="12">
    <location>
        <begin position="126"/>
        <end position="148"/>
    </location>
</feature>
<dbReference type="Gene3D" id="1.20.1530.20">
    <property type="match status" value="1"/>
</dbReference>
<feature type="domain" description="Cation/H+ exchanger transmembrane" evidence="13">
    <location>
        <begin position="43"/>
        <end position="424"/>
    </location>
</feature>
<proteinExistence type="inferred from homology"/>
<dbReference type="GO" id="GO:0006885">
    <property type="term" value="P:regulation of pH"/>
    <property type="evidence" value="ECO:0000318"/>
    <property type="project" value="GO_Central"/>
</dbReference>
<name>A0A2C9WI10_MANES</name>
<dbReference type="InterPro" id="IPR057291">
    <property type="entry name" value="CHX17_2nd"/>
</dbReference>
<dbReference type="OrthoDB" id="2687058at2759"/>
<protein>
    <submittedName>
        <fullName evidence="16">Uncharacterized protein</fullName>
    </submittedName>
</protein>
<sequence>MASDATESSCPKPMKATSNGVFQGDNPLDYALPLAIIQIILVVLLTRVLAFLLRPLRQPRVIAEIVGGILLGPSALGRNTHYLNSIFPSRSLTVLDTLANLGLLFFLFLVGLELDIKSLHRTGKMALAIAVAGISLPFLLGVGVSFLLRKSISEGVKEAPFLVFMGVALSITAFPVLARILAELKLLTTDVGRMAMAAAAVNDVAAWILLALAIALSGSGHSPLTSLWVLLSGAGFIICCAIIIPPVFKWMASRCHQGEPVNEMYVCATLAIVLAAGFCTDSIGIHALFGAFIIGTLIPKEGPFAGALVEKVEDLVSGLFLPLYFVSSGLKTNVATIRGAQSWGLLVLVISTACFGKIVGTVVVSLFCKIPFQESITLGFLMNTKGLVELIVLNIGKDRKVLNDQTFAICVLMAIFTTFITTPVVIAVYKPAKQAIKADYKHRTIERKDPNTQLRILACFHSTLNIPTIINLIEASRGTEKRQELRVYALHLMELSERTSAILMVHKARNNGLPFWNKLRSDANQVVVAFESFRQLNRVFIRPMTAISAMHDMHEDICTIAERKRAAIIILPFHKHQRLDGTLETTRNEFRWVNRRVLEHAPCSVGILVDRGLGGATHVSARNVSSNVTVLFFGGHDDREALAYGARMSEHPGISLTVIHVTASNDITQQTVKIDITEESSASSESTDRKFLASFKKNSDEGSVKFEERAVNNAREIVEVVKEFSRCNLFVVGRMPEGLVAAVLTEKVECPELGPIGNLLTSHEFATSASVLVVQQYSSSKSQLSSGSSTKVAELPGDDSETG</sequence>
<keyword evidence="9 12" id="KW-0472">Membrane</keyword>
<feature type="transmembrane region" description="Helical" evidence="12">
    <location>
        <begin position="97"/>
        <end position="114"/>
    </location>
</feature>
<evidence type="ECO:0000256" key="3">
    <source>
        <dbReference type="ARBA" id="ARBA00022449"/>
    </source>
</evidence>
<evidence type="ECO:0000256" key="1">
    <source>
        <dbReference type="ARBA" id="ARBA00004141"/>
    </source>
</evidence>
<dbReference type="GO" id="GO:0015297">
    <property type="term" value="F:antiporter activity"/>
    <property type="evidence" value="ECO:0007669"/>
    <property type="project" value="UniProtKB-KW"/>
</dbReference>
<keyword evidence="8" id="KW-0406">Ion transport</keyword>
<evidence type="ECO:0000259" key="15">
    <source>
        <dbReference type="Pfam" id="PF23259"/>
    </source>
</evidence>
<gene>
    <name evidence="16" type="ORF">MANES_01G050500v8</name>
</gene>
<keyword evidence="17" id="KW-1185">Reference proteome</keyword>
<feature type="transmembrane region" description="Helical" evidence="12">
    <location>
        <begin position="407"/>
        <end position="429"/>
    </location>
</feature>
<dbReference type="InterPro" id="IPR038770">
    <property type="entry name" value="Na+/solute_symporter_sf"/>
</dbReference>
<dbReference type="Gramene" id="Manes.01G050500.2.v8.1">
    <property type="protein sequence ID" value="Manes.01G050500.2.v8.1.CDS"/>
    <property type="gene ID" value="Manes.01G050500.v8.1"/>
</dbReference>
<keyword evidence="5 12" id="KW-0812">Transmembrane</keyword>
<evidence type="ECO:0000313" key="16">
    <source>
        <dbReference type="EMBL" id="OAY59685.1"/>
    </source>
</evidence>
<dbReference type="Proteomes" id="UP000091857">
    <property type="component" value="Chromosome 1"/>
</dbReference>
<dbReference type="InterPro" id="IPR006153">
    <property type="entry name" value="Cation/H_exchanger_TM"/>
</dbReference>
<accession>A0A2C9WI10</accession>
<dbReference type="OMA" id="NAKSECP"/>
<feature type="region of interest" description="Disordered" evidence="11">
    <location>
        <begin position="780"/>
        <end position="803"/>
    </location>
</feature>
<feature type="transmembrane region" description="Helical" evidence="12">
    <location>
        <begin position="30"/>
        <end position="49"/>
    </location>
</feature>
<dbReference type="AlphaFoldDB" id="A0A2C9WI10"/>
<dbReference type="GO" id="GO:0006813">
    <property type="term" value="P:potassium ion transport"/>
    <property type="evidence" value="ECO:0007669"/>
    <property type="project" value="UniProtKB-KW"/>
</dbReference>
<feature type="domain" description="Cation/H(+) antiporter central" evidence="14">
    <location>
        <begin position="482"/>
        <end position="623"/>
    </location>
</feature>
<feature type="transmembrane region" description="Helical" evidence="12">
    <location>
        <begin position="228"/>
        <end position="252"/>
    </location>
</feature>
<keyword evidence="6" id="KW-0630">Potassium</keyword>
<dbReference type="GO" id="GO:1902600">
    <property type="term" value="P:proton transmembrane transport"/>
    <property type="evidence" value="ECO:0007669"/>
    <property type="project" value="InterPro"/>
</dbReference>
<evidence type="ECO:0000256" key="4">
    <source>
        <dbReference type="ARBA" id="ARBA00022538"/>
    </source>
</evidence>
<evidence type="ECO:0000256" key="9">
    <source>
        <dbReference type="ARBA" id="ARBA00023136"/>
    </source>
</evidence>
<dbReference type="GO" id="GO:0016020">
    <property type="term" value="C:membrane"/>
    <property type="evidence" value="ECO:0007669"/>
    <property type="project" value="UniProtKB-SubCell"/>
</dbReference>
<dbReference type="Gramene" id="Manes.01G050500.8.v8.1">
    <property type="protein sequence ID" value="Manes.01G050500.8.v8.1.CDS"/>
    <property type="gene ID" value="Manes.01G050500.v8.1"/>
</dbReference>
<evidence type="ECO:0000256" key="2">
    <source>
        <dbReference type="ARBA" id="ARBA00022448"/>
    </source>
</evidence>
<evidence type="ECO:0000256" key="6">
    <source>
        <dbReference type="ARBA" id="ARBA00022958"/>
    </source>
</evidence>
<dbReference type="Pfam" id="PF23256">
    <property type="entry name" value="CHX17_2nd"/>
    <property type="match status" value="1"/>
</dbReference>
<evidence type="ECO:0000313" key="17">
    <source>
        <dbReference type="Proteomes" id="UP000091857"/>
    </source>
</evidence>
<dbReference type="PANTHER" id="PTHR32468">
    <property type="entry name" value="CATION/H + ANTIPORTER"/>
    <property type="match status" value="1"/>
</dbReference>
<dbReference type="Pfam" id="PF23259">
    <property type="entry name" value="CHX17_C"/>
    <property type="match status" value="1"/>
</dbReference>
<dbReference type="InterPro" id="IPR050794">
    <property type="entry name" value="CPA2_transporter"/>
</dbReference>
<dbReference type="GO" id="GO:0012505">
    <property type="term" value="C:endomembrane system"/>
    <property type="evidence" value="ECO:0000318"/>
    <property type="project" value="GO_Central"/>
</dbReference>
<dbReference type="Gramene" id="Manes.01G050500.3.v8.1">
    <property type="protein sequence ID" value="Manes.01G050500.3.v8.1.CDS"/>
    <property type="gene ID" value="Manes.01G050500.v8.1"/>
</dbReference>
<organism evidence="16 17">
    <name type="scientific">Manihot esculenta</name>
    <name type="common">Cassava</name>
    <name type="synonym">Jatropha manihot</name>
    <dbReference type="NCBI Taxonomy" id="3983"/>
    <lineage>
        <taxon>Eukaryota</taxon>
        <taxon>Viridiplantae</taxon>
        <taxon>Streptophyta</taxon>
        <taxon>Embryophyta</taxon>
        <taxon>Tracheophyta</taxon>
        <taxon>Spermatophyta</taxon>
        <taxon>Magnoliopsida</taxon>
        <taxon>eudicotyledons</taxon>
        <taxon>Gunneridae</taxon>
        <taxon>Pentapetalae</taxon>
        <taxon>rosids</taxon>
        <taxon>fabids</taxon>
        <taxon>Malpighiales</taxon>
        <taxon>Euphorbiaceae</taxon>
        <taxon>Crotonoideae</taxon>
        <taxon>Manihoteae</taxon>
        <taxon>Manihot</taxon>
    </lineage>
</organism>
<feature type="transmembrane region" description="Helical" evidence="12">
    <location>
        <begin position="376"/>
        <end position="395"/>
    </location>
</feature>
<feature type="transmembrane region" description="Helical" evidence="12">
    <location>
        <begin position="264"/>
        <end position="295"/>
    </location>
</feature>
<dbReference type="Gene3D" id="3.40.50.12370">
    <property type="match status" value="1"/>
</dbReference>